<dbReference type="Proteomes" id="UP000193450">
    <property type="component" value="Chromosome"/>
</dbReference>
<feature type="domain" description="HTH asnC-type" evidence="4">
    <location>
        <begin position="6"/>
        <end position="108"/>
    </location>
</feature>
<evidence type="ECO:0000256" key="3">
    <source>
        <dbReference type="ARBA" id="ARBA00023163"/>
    </source>
</evidence>
<reference evidence="5 6" key="1">
    <citation type="submission" date="2016-11" db="EMBL/GenBank/DDBJ databases">
        <title>Trade-off between light-utilization and light-protection in marine flavobacteria.</title>
        <authorList>
            <person name="Kumagai Y."/>
        </authorList>
    </citation>
    <scope>NUCLEOTIDE SEQUENCE [LARGE SCALE GENOMIC DNA]</scope>
    <source>
        <strain evidence="5 6">NBRC 107125</strain>
    </source>
</reference>
<dbReference type="AlphaFoldDB" id="A0A1X9NFV0"/>
<name>A0A1X9NFV0_9GAMM</name>
<dbReference type="PANTHER" id="PTHR30154:SF34">
    <property type="entry name" value="TRANSCRIPTIONAL REGULATOR AZLB"/>
    <property type="match status" value="1"/>
</dbReference>
<dbReference type="Gene3D" id="1.10.10.10">
    <property type="entry name" value="Winged helix-like DNA-binding domain superfamily/Winged helix DNA-binding domain"/>
    <property type="match status" value="1"/>
</dbReference>
<dbReference type="STRING" id="716816.BST96_06690"/>
<accession>A0A1X9NFV0</accession>
<keyword evidence="1" id="KW-0805">Transcription regulation</keyword>
<keyword evidence="3" id="KW-0804">Transcription</keyword>
<dbReference type="OrthoDB" id="166264at2"/>
<dbReference type="Pfam" id="PF13412">
    <property type="entry name" value="HTH_24"/>
    <property type="match status" value="1"/>
</dbReference>
<evidence type="ECO:0000256" key="2">
    <source>
        <dbReference type="ARBA" id="ARBA00023125"/>
    </source>
</evidence>
<dbReference type="InterPro" id="IPR036388">
    <property type="entry name" value="WH-like_DNA-bd_sf"/>
</dbReference>
<dbReference type="RefSeq" id="WP_085757947.1">
    <property type="nucleotide sequence ID" value="NZ_CP019343.1"/>
</dbReference>
<dbReference type="Gene3D" id="3.30.70.920">
    <property type="match status" value="1"/>
</dbReference>
<proteinExistence type="predicted"/>
<evidence type="ECO:0000256" key="1">
    <source>
        <dbReference type="ARBA" id="ARBA00023015"/>
    </source>
</evidence>
<keyword evidence="2" id="KW-0238">DNA-binding</keyword>
<organism evidence="5 6">
    <name type="scientific">Oceanicoccus sagamiensis</name>
    <dbReference type="NCBI Taxonomy" id="716816"/>
    <lineage>
        <taxon>Bacteria</taxon>
        <taxon>Pseudomonadati</taxon>
        <taxon>Pseudomonadota</taxon>
        <taxon>Gammaproteobacteria</taxon>
        <taxon>Cellvibrionales</taxon>
        <taxon>Spongiibacteraceae</taxon>
        <taxon>Oceanicoccus</taxon>
    </lineage>
</organism>
<dbReference type="InterPro" id="IPR019888">
    <property type="entry name" value="Tscrpt_reg_AsnC-like"/>
</dbReference>
<gene>
    <name evidence="5" type="ORF">BST96_06690</name>
</gene>
<dbReference type="KEGG" id="osg:BST96_06690"/>
<dbReference type="PROSITE" id="PS50956">
    <property type="entry name" value="HTH_ASNC_2"/>
    <property type="match status" value="1"/>
</dbReference>
<dbReference type="GO" id="GO:0043200">
    <property type="term" value="P:response to amino acid"/>
    <property type="evidence" value="ECO:0007669"/>
    <property type="project" value="TreeGrafter"/>
</dbReference>
<dbReference type="GO" id="GO:0005829">
    <property type="term" value="C:cytosol"/>
    <property type="evidence" value="ECO:0007669"/>
    <property type="project" value="TreeGrafter"/>
</dbReference>
<evidence type="ECO:0000313" key="5">
    <source>
        <dbReference type="EMBL" id="ARN73827.1"/>
    </source>
</evidence>
<evidence type="ECO:0000259" key="4">
    <source>
        <dbReference type="PROSITE" id="PS50956"/>
    </source>
</evidence>
<dbReference type="InterPro" id="IPR019887">
    <property type="entry name" value="Tscrpt_reg_AsnC/Lrp_C"/>
</dbReference>
<dbReference type="SUPFAM" id="SSF46785">
    <property type="entry name" value="Winged helix' DNA-binding domain"/>
    <property type="match status" value="1"/>
</dbReference>
<dbReference type="SMART" id="SM00344">
    <property type="entry name" value="HTH_ASNC"/>
    <property type="match status" value="1"/>
</dbReference>
<dbReference type="PANTHER" id="PTHR30154">
    <property type="entry name" value="LEUCINE-RESPONSIVE REGULATORY PROTEIN"/>
    <property type="match status" value="1"/>
</dbReference>
<protein>
    <recommendedName>
        <fullName evidence="4">HTH asnC-type domain-containing protein</fullName>
    </recommendedName>
</protein>
<dbReference type="InterPro" id="IPR011008">
    <property type="entry name" value="Dimeric_a/b-barrel"/>
</dbReference>
<dbReference type="SUPFAM" id="SSF54909">
    <property type="entry name" value="Dimeric alpha+beta barrel"/>
    <property type="match status" value="1"/>
</dbReference>
<dbReference type="InterPro" id="IPR036390">
    <property type="entry name" value="WH_DNA-bd_sf"/>
</dbReference>
<sequence>MLNNKLDHIDIHILAVLQTNGRIKNLVLADKVNLSPSPCLQRVKRLEQLGYILHYGAEIDINKITNTVDIFTEITISEHTPADHQHFDVEIAKIPQVIECFQVSGGYDYLTHFMCKSIQDYQRVIQKILNSDMKVNKYFSYVVMKPIVKRRPGPLKQLAEKESGI</sequence>
<keyword evidence="6" id="KW-1185">Reference proteome</keyword>
<evidence type="ECO:0000313" key="6">
    <source>
        <dbReference type="Proteomes" id="UP000193450"/>
    </source>
</evidence>
<dbReference type="InterPro" id="IPR000485">
    <property type="entry name" value="AsnC-type_HTH_dom"/>
</dbReference>
<dbReference type="Pfam" id="PF01037">
    <property type="entry name" value="AsnC_trans_reg"/>
    <property type="match status" value="1"/>
</dbReference>
<dbReference type="EMBL" id="CP019343">
    <property type="protein sequence ID" value="ARN73827.1"/>
    <property type="molecule type" value="Genomic_DNA"/>
</dbReference>
<dbReference type="GO" id="GO:0043565">
    <property type="term" value="F:sequence-specific DNA binding"/>
    <property type="evidence" value="ECO:0007669"/>
    <property type="project" value="InterPro"/>
</dbReference>
<dbReference type="PRINTS" id="PR00033">
    <property type="entry name" value="HTHASNC"/>
</dbReference>